<sequence>MVFVMLALGSVTCAPAAADKKADTEKRSEHDCLVHGYRFRHGEVFSVPGFSHCIRYRCLHGGWDVYTGACEVDGQCHTVGSTFMSDCTMYKCERTNNHYQATNIQTMCKDANGACRREYETFPYVINGRRYNRCQCIVSSGGYIRYSCGSK</sequence>
<evidence type="ECO:0000313" key="3">
    <source>
        <dbReference type="Proteomes" id="UP000762676"/>
    </source>
</evidence>
<reference evidence="2 3" key="1">
    <citation type="journal article" date="2021" name="Elife">
        <title>Chloroplast acquisition without the gene transfer in kleptoplastic sea slugs, Plakobranchus ocellatus.</title>
        <authorList>
            <person name="Maeda T."/>
            <person name="Takahashi S."/>
            <person name="Yoshida T."/>
            <person name="Shimamura S."/>
            <person name="Takaki Y."/>
            <person name="Nagai Y."/>
            <person name="Toyoda A."/>
            <person name="Suzuki Y."/>
            <person name="Arimoto A."/>
            <person name="Ishii H."/>
            <person name="Satoh N."/>
            <person name="Nishiyama T."/>
            <person name="Hasebe M."/>
            <person name="Maruyama T."/>
            <person name="Minagawa J."/>
            <person name="Obokata J."/>
            <person name="Shigenobu S."/>
        </authorList>
    </citation>
    <scope>NUCLEOTIDE SEQUENCE [LARGE SCALE GENOMIC DNA]</scope>
</reference>
<dbReference type="AlphaFoldDB" id="A0AAV4HQQ5"/>
<name>A0AAV4HQQ5_9GAST</name>
<evidence type="ECO:0000256" key="1">
    <source>
        <dbReference type="SAM" id="SignalP"/>
    </source>
</evidence>
<proteinExistence type="predicted"/>
<organism evidence="2 3">
    <name type="scientific">Elysia marginata</name>
    <dbReference type="NCBI Taxonomy" id="1093978"/>
    <lineage>
        <taxon>Eukaryota</taxon>
        <taxon>Metazoa</taxon>
        <taxon>Spiralia</taxon>
        <taxon>Lophotrochozoa</taxon>
        <taxon>Mollusca</taxon>
        <taxon>Gastropoda</taxon>
        <taxon>Heterobranchia</taxon>
        <taxon>Euthyneura</taxon>
        <taxon>Panpulmonata</taxon>
        <taxon>Sacoglossa</taxon>
        <taxon>Placobranchoidea</taxon>
        <taxon>Plakobranchidae</taxon>
        <taxon>Elysia</taxon>
    </lineage>
</organism>
<feature type="signal peptide" evidence="1">
    <location>
        <begin position="1"/>
        <end position="18"/>
    </location>
</feature>
<gene>
    <name evidence="2" type="ORF">ElyMa_006389200</name>
</gene>
<comment type="caution">
    <text evidence="2">The sequence shown here is derived from an EMBL/GenBank/DDBJ whole genome shotgun (WGS) entry which is preliminary data.</text>
</comment>
<dbReference type="EMBL" id="BMAT01012833">
    <property type="protein sequence ID" value="GFS00080.1"/>
    <property type="molecule type" value="Genomic_DNA"/>
</dbReference>
<evidence type="ECO:0008006" key="4">
    <source>
        <dbReference type="Google" id="ProtNLM"/>
    </source>
</evidence>
<dbReference type="Proteomes" id="UP000762676">
    <property type="component" value="Unassembled WGS sequence"/>
</dbReference>
<keyword evidence="1" id="KW-0732">Signal</keyword>
<protein>
    <recommendedName>
        <fullName evidence="4">Secreted protein</fullName>
    </recommendedName>
</protein>
<feature type="chain" id="PRO_5043461527" description="Secreted protein" evidence="1">
    <location>
        <begin position="19"/>
        <end position="151"/>
    </location>
</feature>
<accession>A0AAV4HQQ5</accession>
<keyword evidence="3" id="KW-1185">Reference proteome</keyword>
<evidence type="ECO:0000313" key="2">
    <source>
        <dbReference type="EMBL" id="GFS00080.1"/>
    </source>
</evidence>